<feature type="domain" description="HTH OST-type" evidence="5">
    <location>
        <begin position="475"/>
        <end position="546"/>
    </location>
</feature>
<comment type="caution">
    <text evidence="6">The sequence shown here is derived from an EMBL/GenBank/DDBJ whole genome shotgun (WGS) entry which is preliminary data.</text>
</comment>
<feature type="repeat" description="ANK" evidence="3">
    <location>
        <begin position="135"/>
        <end position="167"/>
    </location>
</feature>
<dbReference type="AlphaFoldDB" id="A0A8T2ESK8"/>
<gene>
    <name evidence="6" type="ORF">ISN45_At03g030800</name>
</gene>
<dbReference type="PROSITE" id="PS50297">
    <property type="entry name" value="ANK_REP_REGION"/>
    <property type="match status" value="2"/>
</dbReference>
<dbReference type="Pfam" id="PF12796">
    <property type="entry name" value="Ank_2"/>
    <property type="match status" value="1"/>
</dbReference>
<dbReference type="Pfam" id="PF12872">
    <property type="entry name" value="OST-HTH"/>
    <property type="match status" value="1"/>
</dbReference>
<feature type="region of interest" description="Disordered" evidence="4">
    <location>
        <begin position="607"/>
        <end position="627"/>
    </location>
</feature>
<evidence type="ECO:0000313" key="6">
    <source>
        <dbReference type="EMBL" id="KAG7626957.1"/>
    </source>
</evidence>
<sequence>MEKFVLSYLPLVPYRYYARNRGNLSFDFTEMFDSYSLYPTGKLSPVVDSYVTAELDGEEMRDDYVFLESGLKDNKSQFISYAKRILVGEDAESERIEALKLLTACCSYDSINYASSIINGDVGSVSYINDVCSDTGLLPLHTAAESHAPLCVEMLLKRRARTDMSSKDERALIPLEISLSNVRLIVLLGDKDLKVVKLLAEKTKKVDVVAYAYAKAGEIVPLTALLIVASGKITEATVALRDDDDDSVAKRERKTIYEAVIQEALRSNSLTQSVCSEKRMVLLREIELLQLFGAAVFSESVDKQTSPLISIMQAGDEAVLELFINTNFDVNEKNIEGNTVLQCSLKGSSVPHKPVSRIMNLLIAHGARVNQKNKLGLSAVHFAAANGNLSALEILLAANPDLVNMKTVIKETPLFFAVKNNHLDCVELLLRCGAITEIHNLRKETELAQSQSAAVSPNASDEETLGFLEDSVPTWLKTFVTWLPLYLRDTSANWKGAGYPLSSFKADFRAVFGMDLDHTSLDFPKHIDFVKYFPRLCQMKVVPIGKLGAATHWVMLPTKSKCSQLKERPPEPLIITKNDSVASPSKPKALSVPPDFKFIQEAHDSKTFKAPPQPKAQPPPPLTASYNNNQRQLKHPVLETLTKIRNSTFVFFLREFDFYLSYETFLKEGMCFWCNKNMIRWANFPCRHKLWCSSCKQQITQSTSGEKILEEDHHKCVVCDAKVERFVLSPPFESGHHRILSDRPNNAELATSFLQFLSIRNSMNKMIYRGI</sequence>
<keyword evidence="7" id="KW-1185">Reference proteome</keyword>
<dbReference type="InterPro" id="IPR002110">
    <property type="entry name" value="Ankyrin_rpt"/>
</dbReference>
<keyword evidence="2 3" id="KW-0040">ANK repeat</keyword>
<feature type="repeat" description="ANK" evidence="3">
    <location>
        <begin position="375"/>
        <end position="407"/>
    </location>
</feature>
<dbReference type="EMBL" id="JAEFBK010000003">
    <property type="protein sequence ID" value="KAG7626957.1"/>
    <property type="molecule type" value="Genomic_DNA"/>
</dbReference>
<accession>A0A8T2ESK8</accession>
<feature type="compositionally biased region" description="Pro residues" evidence="4">
    <location>
        <begin position="611"/>
        <end position="622"/>
    </location>
</feature>
<protein>
    <submittedName>
        <fullName evidence="6">Ankyrin repeat</fullName>
    </submittedName>
</protein>
<dbReference type="PROSITE" id="PS50088">
    <property type="entry name" value="ANK_REPEAT"/>
    <property type="match status" value="3"/>
</dbReference>
<reference evidence="6 7" key="1">
    <citation type="submission" date="2020-12" db="EMBL/GenBank/DDBJ databases">
        <title>Concerted genomic and epigenomic changes stabilize Arabidopsis allopolyploids.</title>
        <authorList>
            <person name="Chen Z."/>
        </authorList>
    </citation>
    <scope>NUCLEOTIDE SEQUENCE [LARGE SCALE GENOMIC DNA]</scope>
    <source>
        <strain evidence="6">Allo738</strain>
        <tissue evidence="6">Leaf</tissue>
    </source>
</reference>
<dbReference type="SMART" id="SM00248">
    <property type="entry name" value="ANK"/>
    <property type="match status" value="5"/>
</dbReference>
<evidence type="ECO:0000313" key="7">
    <source>
        <dbReference type="Proteomes" id="UP000694240"/>
    </source>
</evidence>
<evidence type="ECO:0000256" key="1">
    <source>
        <dbReference type="ARBA" id="ARBA00022737"/>
    </source>
</evidence>
<feature type="repeat" description="ANK" evidence="3">
    <location>
        <begin position="409"/>
        <end position="441"/>
    </location>
</feature>
<evidence type="ECO:0000256" key="4">
    <source>
        <dbReference type="SAM" id="MobiDB-lite"/>
    </source>
</evidence>
<evidence type="ECO:0000256" key="2">
    <source>
        <dbReference type="ARBA" id="ARBA00023043"/>
    </source>
</evidence>
<dbReference type="PANTHER" id="PTHR24203:SF86">
    <property type="entry name" value="PROTEASOME 26S SUBUNIT, NON-ATPASE 10"/>
    <property type="match status" value="1"/>
</dbReference>
<organism evidence="6 7">
    <name type="scientific">Arabidopsis thaliana x Arabidopsis arenosa</name>
    <dbReference type="NCBI Taxonomy" id="1240361"/>
    <lineage>
        <taxon>Eukaryota</taxon>
        <taxon>Viridiplantae</taxon>
        <taxon>Streptophyta</taxon>
        <taxon>Embryophyta</taxon>
        <taxon>Tracheophyta</taxon>
        <taxon>Spermatophyta</taxon>
        <taxon>Magnoliopsida</taxon>
        <taxon>eudicotyledons</taxon>
        <taxon>Gunneridae</taxon>
        <taxon>Pentapetalae</taxon>
        <taxon>rosids</taxon>
        <taxon>malvids</taxon>
        <taxon>Brassicales</taxon>
        <taxon>Brassicaceae</taxon>
        <taxon>Camelineae</taxon>
        <taxon>Arabidopsis</taxon>
    </lineage>
</organism>
<dbReference type="InterPro" id="IPR025605">
    <property type="entry name" value="OST-HTH/LOTUS_dom"/>
</dbReference>
<dbReference type="Proteomes" id="UP000694240">
    <property type="component" value="Chromosome 3"/>
</dbReference>
<name>A0A8T2ESK8_9BRAS</name>
<proteinExistence type="predicted"/>
<evidence type="ECO:0000256" key="3">
    <source>
        <dbReference type="PROSITE-ProRule" id="PRU00023"/>
    </source>
</evidence>
<keyword evidence="1" id="KW-0677">Repeat</keyword>
<evidence type="ECO:0000259" key="5">
    <source>
        <dbReference type="Pfam" id="PF12872"/>
    </source>
</evidence>
<dbReference type="PANTHER" id="PTHR24203">
    <property type="entry name" value="ANKYRIN REPEAT FAMILY PROTEIN"/>
    <property type="match status" value="1"/>
</dbReference>